<dbReference type="AlphaFoldDB" id="A0A8C3J7P9"/>
<name>A0A8C3J7P9_9CHAR</name>
<keyword evidence="2" id="KW-1185">Reference proteome</keyword>
<dbReference type="Ensembl" id="ENSCPGT00000002997.1">
    <property type="protein sequence ID" value="ENSCPGP00000002710.1"/>
    <property type="gene ID" value="ENSCPGG00000002025.1"/>
</dbReference>
<organism evidence="1 2">
    <name type="scientific">Calidris pygmaea</name>
    <name type="common">Spoon-billed sandpiper</name>
    <dbReference type="NCBI Taxonomy" id="425635"/>
    <lineage>
        <taxon>Eukaryota</taxon>
        <taxon>Metazoa</taxon>
        <taxon>Chordata</taxon>
        <taxon>Craniata</taxon>
        <taxon>Vertebrata</taxon>
        <taxon>Euteleostomi</taxon>
        <taxon>Archelosauria</taxon>
        <taxon>Archosauria</taxon>
        <taxon>Dinosauria</taxon>
        <taxon>Saurischia</taxon>
        <taxon>Theropoda</taxon>
        <taxon>Coelurosauria</taxon>
        <taxon>Aves</taxon>
        <taxon>Neognathae</taxon>
        <taxon>Neoaves</taxon>
        <taxon>Charadriiformes</taxon>
        <taxon>Scolopacidae</taxon>
        <taxon>Calidris</taxon>
    </lineage>
</organism>
<reference evidence="1" key="2">
    <citation type="submission" date="2025-09" db="UniProtKB">
        <authorList>
            <consortium name="Ensembl"/>
        </authorList>
    </citation>
    <scope>IDENTIFICATION</scope>
</reference>
<protein>
    <submittedName>
        <fullName evidence="1">Uncharacterized protein</fullName>
    </submittedName>
</protein>
<sequence>MEQRHLPCINTLLVVRKMPQVLQKELLSLLQNHIVKPLRFIHYFSVMCEDEQWLPKRYTQW</sequence>
<dbReference type="Proteomes" id="UP000694419">
    <property type="component" value="Unplaced"/>
</dbReference>
<reference evidence="1" key="1">
    <citation type="submission" date="2025-08" db="UniProtKB">
        <authorList>
            <consortium name="Ensembl"/>
        </authorList>
    </citation>
    <scope>IDENTIFICATION</scope>
</reference>
<proteinExistence type="predicted"/>
<evidence type="ECO:0000313" key="1">
    <source>
        <dbReference type="Ensembl" id="ENSCPGP00000002710.1"/>
    </source>
</evidence>
<accession>A0A8C3J7P9</accession>
<evidence type="ECO:0000313" key="2">
    <source>
        <dbReference type="Proteomes" id="UP000694419"/>
    </source>
</evidence>